<proteinExistence type="predicted"/>
<name>A0A6J5NG32_9CAUD</name>
<accession>A0A6J5NG32</accession>
<protein>
    <submittedName>
        <fullName evidence="1">Uncharacterized protein</fullName>
    </submittedName>
</protein>
<reference evidence="1" key="1">
    <citation type="submission" date="2020-04" db="EMBL/GenBank/DDBJ databases">
        <authorList>
            <person name="Chiriac C."/>
            <person name="Salcher M."/>
            <person name="Ghai R."/>
            <person name="Kavagutti S V."/>
        </authorList>
    </citation>
    <scope>NUCLEOTIDE SEQUENCE</scope>
</reference>
<gene>
    <name evidence="1" type="ORF">UFOVP694_42</name>
</gene>
<sequence>MSQPSNLYAEKVYSEHPTVMWALDDQADYITLITEAQRNIPSGWTVTGASVTSGSAITTEPFQDSFTTLVEGSTSTTTVTLISPNLVNFQDMNSTLGSLSVGTYFYSNSPYLTSVQVGMRYIDTTTSLPVEDLETFATSIYQSWSFVSGTFDLVNENTEFQVVIKFNYDSGGTAGDYDFYVNGITAGQWSEEFNATSLGIEAIPFPSNIALSATDSVEADPYGLGDQVGYYLVEDNSLLARNSGVPMVFGATNITRITPNSGDKPSLIVPGKGFLNKSGQYKEYTVEFWARINSNTYDAKKVFGPIASTDGLYVEAGFLTLVIGQEFASHFVGEWFRPMLIHVRLIRNNATVLLNGEEVINLPINTDTLDLPDIVDGFGDSQDWLGFYAYTDVTPIEIDCVAIYPYSVAINVAKRRWVYGQGVSSAEQINSSYGGTSAFVDYSFADYTSNYNYPDFAQWDQGTFDNLTTTSNSLTTPQYSLPDISLDSKTLAELYADNKAIQNPLDSNFVTFRPNASWNSDRCYFNFPNFNVLNDTIDTIYGVFSSDDLASEETLFKIYNPLTGNYFSIRKDLDEIHYYLYFNGVEEEIYTTNIIVSDEKFAAGIQIKTLVESFGGNVSAFFGNQNGLKMYVGGEADGIYQFTGKIYSVGIASPYNALELADHFENNGTAILDSYLATGSAESANAIALLEHTASYTLLPLQAYGAYFLDIGVSGYWEDYMPLSYFAQYVTNDVGNKYYDLDFLQFNLGYPAPTKLAEYETVSSWTYQQLKDEYSYPLHRTYLQLDSTLYTGWNNYQDMSERAEKYYEYDTTDASIRSYLTFQYIAEGANAPQSDFTTIEPAREGGILDMDLYPDWLSTKFEVVDNTLVYPTKTVNFNELALVYHLDFNIRGILRKPIQLRRLELASQAFNDNSFNPVGTRFGVDLFPYTRSGLYYDYKAKNPFSIYKSSTPYLYLNRTSGIEVRGDFDPLVSRGISVPINQNEADNYRISAAQIWMRYDQDAFPLTPVEIFEIEYKADTIKFYLVADNSEGTRARIYATSVLTNTTYNGISYFLNGSLVREPVLTIKEWAVLGMAFGTALNFDLFIGGINLSGPLVFNNISYYQANNLQQVQANLTRPWLRIKTDGVTNFDWEYWLNNFTWEGVLVISSSDLYGVSPSDVYKTYIGTNKIIIDDEEGMIFDADRLKVYNDTTWTIRLGSAV</sequence>
<dbReference type="EMBL" id="LR796651">
    <property type="protein sequence ID" value="CAB4157737.1"/>
    <property type="molecule type" value="Genomic_DNA"/>
</dbReference>
<evidence type="ECO:0000313" key="1">
    <source>
        <dbReference type="EMBL" id="CAB4157737.1"/>
    </source>
</evidence>
<organism evidence="1">
    <name type="scientific">uncultured Caudovirales phage</name>
    <dbReference type="NCBI Taxonomy" id="2100421"/>
    <lineage>
        <taxon>Viruses</taxon>
        <taxon>Duplodnaviria</taxon>
        <taxon>Heunggongvirae</taxon>
        <taxon>Uroviricota</taxon>
        <taxon>Caudoviricetes</taxon>
        <taxon>Peduoviridae</taxon>
        <taxon>Maltschvirus</taxon>
        <taxon>Maltschvirus maltsch</taxon>
    </lineage>
</organism>